<evidence type="ECO:0000313" key="5">
    <source>
        <dbReference type="Proteomes" id="UP001497453"/>
    </source>
</evidence>
<dbReference type="PANTHER" id="PTHR15830">
    <property type="entry name" value="TELOMERE LENGTH REGULATION PROTEIN TEL2 FAMILY MEMBER"/>
    <property type="match status" value="1"/>
</dbReference>
<feature type="region of interest" description="Disordered" evidence="2">
    <location>
        <begin position="494"/>
        <end position="579"/>
    </location>
</feature>
<evidence type="ECO:0000259" key="3">
    <source>
        <dbReference type="Pfam" id="PF10193"/>
    </source>
</evidence>
<reference evidence="5" key="1">
    <citation type="submission" date="2024-04" db="EMBL/GenBank/DDBJ databases">
        <authorList>
            <person name="Shaw F."/>
            <person name="Minotto A."/>
        </authorList>
    </citation>
    <scope>NUCLEOTIDE SEQUENCE [LARGE SCALE GENOMIC DNA]</scope>
</reference>
<gene>
    <name evidence="4" type="ORF">GFSPODELE1_LOCUS4830</name>
</gene>
<accession>A0ABP1D867</accession>
<feature type="domain" description="Telomere length regulation protein conserved" evidence="3">
    <location>
        <begin position="589"/>
        <end position="709"/>
    </location>
</feature>
<evidence type="ECO:0000256" key="1">
    <source>
        <dbReference type="ARBA" id="ARBA00006133"/>
    </source>
</evidence>
<evidence type="ECO:0000313" key="4">
    <source>
        <dbReference type="EMBL" id="CAL1704060.1"/>
    </source>
</evidence>
<sequence>MNSQENGQAQSRDIIARLQNAIKELPELLALLTAPLDSIGLLPPQFVRYNTTPLPDGAFKVSKHIPALQRALLEHVIPTWEALLTEKRMYGIVEQYFCPDLFSFASPAAGELAIHGYSTILSLPLTEYSVRFLVRLSKAYPIDVLWTVVFGGLSGTSERKEFTWEDCVRNVIAIPGKVANALGGKSAIPPELEYGLYFNHVSRRCETLIQRLSMKRSKGDVISVNYILTKLVNVGVFPVTVPTSPSQPSFFQSTLPSIRSNLTSPSYASIWPEIITATPSTFTLQTVIASLFTHIKKVEGLDALASARTVAKEEALLLSGILGRMTKDSDDLWDTMNAVLLGREWTVGHARIFVCWVAGCERNQFDVEALETLLGNVVDLWTNADHIRHSLLNKHHYITALLLLTISYISAPGVSSAAIKNLAFSPLFIKSISTYLTHLDPSVRRCGMMIAEEVARGAGKKLDFADWDGENDGKAWCKAIRVLTKERDIDAEIVEDSGNEAGEGAKNVNIREQPAPPSIPSQGNLPKVTKPQDRTALVQDVTEYDSDDSLTGYITSPSSSRSPSPTPSELEEIEKDPTLRVTQKKIARPVYLAQLGDMIRPAGGLKPEAEEDEAQKQQVALDVAEEQIRRKRSYGTELEENAVNLVYGLIGLQDSYELEGFSQKRQAALNALVACCPRKAALAMIEEFFKNQYSAEQRYAILNALALGARELASLPIPETPAMQTPERISFTSKRLPPMLHHKYLTAADQQLVAAPVQNLLEGISREAIDKGRDAAAEKVPAYVRERQLRIKKPARITEVTKDGTVTRPQSSQMMARPATVFTDVAAEYFICPLINRFWLFLRDEQTREARTAQQPTLHQYKGSGTGLILNALVLSHFMATLAVLVHAARHAKEWLAIVAPDALELAVTVGTRPLSSGEGEDEDADDNLPGGQASAKGKEAALLTTSLELALVVLDGCVDLDGGRTMSLEHTALVLGVSEWAEEVLSRLEKGIKMLGGGGVQEMKLRRAAAGVVLKADEVTSRWKRSMIDVLSNA</sequence>
<dbReference type="Proteomes" id="UP001497453">
    <property type="component" value="Chromosome 3"/>
</dbReference>
<proteinExistence type="inferred from homology"/>
<protein>
    <recommendedName>
        <fullName evidence="3">Telomere length regulation protein conserved domain-containing protein</fullName>
    </recommendedName>
</protein>
<dbReference type="EMBL" id="OZ037946">
    <property type="protein sequence ID" value="CAL1704060.1"/>
    <property type="molecule type" value="Genomic_DNA"/>
</dbReference>
<dbReference type="InterPro" id="IPR019337">
    <property type="entry name" value="Telomere_length_regulation_dom"/>
</dbReference>
<organism evidence="4 5">
    <name type="scientific">Somion occarium</name>
    <dbReference type="NCBI Taxonomy" id="3059160"/>
    <lineage>
        <taxon>Eukaryota</taxon>
        <taxon>Fungi</taxon>
        <taxon>Dikarya</taxon>
        <taxon>Basidiomycota</taxon>
        <taxon>Agaricomycotina</taxon>
        <taxon>Agaricomycetes</taxon>
        <taxon>Polyporales</taxon>
        <taxon>Cerrenaceae</taxon>
        <taxon>Somion</taxon>
    </lineage>
</organism>
<dbReference type="PANTHER" id="PTHR15830:SF10">
    <property type="entry name" value="TELOMERE LENGTH REGULATION PROTEIN TEL2 HOMOLOG"/>
    <property type="match status" value="1"/>
</dbReference>
<dbReference type="Pfam" id="PF10193">
    <property type="entry name" value="Telomere_reg-2"/>
    <property type="match status" value="1"/>
</dbReference>
<feature type="region of interest" description="Disordered" evidence="2">
    <location>
        <begin position="914"/>
        <end position="935"/>
    </location>
</feature>
<dbReference type="InterPro" id="IPR051970">
    <property type="entry name" value="TEL2_Regulation"/>
</dbReference>
<name>A0ABP1D867_9APHY</name>
<dbReference type="InterPro" id="IPR038528">
    <property type="entry name" value="TEL2_C_sf"/>
</dbReference>
<keyword evidence="5" id="KW-1185">Reference proteome</keyword>
<comment type="similarity">
    <text evidence="1">Belongs to the TEL2 family.</text>
</comment>
<evidence type="ECO:0000256" key="2">
    <source>
        <dbReference type="SAM" id="MobiDB-lite"/>
    </source>
</evidence>
<dbReference type="Gene3D" id="1.25.40.720">
    <property type="entry name" value="Telomere length regulation protein 2, C-terminal domain"/>
    <property type="match status" value="1"/>
</dbReference>